<accession>A0A8X7X811</accession>
<dbReference type="SUPFAM" id="SSF56112">
    <property type="entry name" value="Protein kinase-like (PK-like)"/>
    <property type="match status" value="1"/>
</dbReference>
<comment type="caution">
    <text evidence="4">The sequence shown here is derived from an EMBL/GenBank/DDBJ whole genome shotgun (WGS) entry which is preliminary data.</text>
</comment>
<evidence type="ECO:0000259" key="3">
    <source>
        <dbReference type="PROSITE" id="PS50011"/>
    </source>
</evidence>
<evidence type="ECO:0000256" key="2">
    <source>
        <dbReference type="ARBA" id="ARBA00038180"/>
    </source>
</evidence>
<sequence>MQEYCTAIDGSSLGVGCEPEGQGRRSAITTPMSVNVQMASRTLQKKRLDLEDPADVEGPKLKRPRLAQLPSPSLTPCLQAPIESPVVEAKNQSICSIGPYVLLEATEGAQCYWAVHRGSEEQYTCKVFPMKRYQELFAPYARLPPHEHIGRIEEIITGEQKVYMVFPKSHGDMHSHVRLSKRLPEAEAALLFRQMAAAVAHCHSHGVILRDLKLRKFVFADKQRNKLVLENLEDSCVLRGEDDLLTDKHGCPAYVGPEILNSKHSYSGRAADIWSLGVVLYTMLVGRYPFQDAEPAALFSKIRRGTYSIPESLSPKAKCLIRCLLRKNPAERLSASEILLHPWLNSSNMATISPSTGPVDSVSLEQVVPDFEKYEDVDFL</sequence>
<evidence type="ECO:0000313" key="4">
    <source>
        <dbReference type="EMBL" id="KAG2461642.1"/>
    </source>
</evidence>
<dbReference type="EMBL" id="JAATIS010004524">
    <property type="protein sequence ID" value="KAG2461642.1"/>
    <property type="molecule type" value="Genomic_DNA"/>
</dbReference>
<reference evidence="4 5" key="1">
    <citation type="journal article" date="2021" name="Cell">
        <title>Tracing the genetic footprints of vertebrate landing in non-teleost ray-finned fishes.</title>
        <authorList>
            <person name="Bi X."/>
            <person name="Wang K."/>
            <person name="Yang L."/>
            <person name="Pan H."/>
            <person name="Jiang H."/>
            <person name="Wei Q."/>
            <person name="Fang M."/>
            <person name="Yu H."/>
            <person name="Zhu C."/>
            <person name="Cai Y."/>
            <person name="He Y."/>
            <person name="Gan X."/>
            <person name="Zeng H."/>
            <person name="Yu D."/>
            <person name="Zhu Y."/>
            <person name="Jiang H."/>
            <person name="Qiu Q."/>
            <person name="Yang H."/>
            <person name="Zhang Y.E."/>
            <person name="Wang W."/>
            <person name="Zhu M."/>
            <person name="He S."/>
            <person name="Zhang G."/>
        </authorList>
    </citation>
    <scope>NUCLEOTIDE SEQUENCE [LARGE SCALE GENOMIC DNA]</scope>
    <source>
        <strain evidence="4">Bchr_013</strain>
    </source>
</reference>
<dbReference type="InterPro" id="IPR011009">
    <property type="entry name" value="Kinase-like_dom_sf"/>
</dbReference>
<dbReference type="PANTHER" id="PTHR22961:SF14">
    <property type="entry name" value="TRIBBLES HOMOLOG 3"/>
    <property type="match status" value="1"/>
</dbReference>
<dbReference type="FunFam" id="1.10.510.10:FF:000153">
    <property type="entry name" value="Tribbles homolog 2"/>
    <property type="match status" value="1"/>
</dbReference>
<keyword evidence="5" id="KW-1185">Reference proteome</keyword>
<dbReference type="Gene3D" id="1.10.510.10">
    <property type="entry name" value="Transferase(Phosphotransferase) domain 1"/>
    <property type="match status" value="1"/>
</dbReference>
<dbReference type="Pfam" id="PF00069">
    <property type="entry name" value="Pkinase"/>
    <property type="match status" value="1"/>
</dbReference>
<dbReference type="InterPro" id="IPR000719">
    <property type="entry name" value="Prot_kinase_dom"/>
</dbReference>
<keyword evidence="1" id="KW-0649">Protein kinase inhibitor</keyword>
<dbReference type="AlphaFoldDB" id="A0A8X7X811"/>
<dbReference type="GO" id="GO:0032436">
    <property type="term" value="P:positive regulation of proteasomal ubiquitin-dependent protein catabolic process"/>
    <property type="evidence" value="ECO:0007669"/>
    <property type="project" value="TreeGrafter"/>
</dbReference>
<dbReference type="Gene3D" id="3.30.200.20">
    <property type="entry name" value="Phosphorylase Kinase, domain 1"/>
    <property type="match status" value="1"/>
</dbReference>
<protein>
    <submittedName>
        <fullName evidence="4">TRIB3 protein</fullName>
    </submittedName>
</protein>
<organism evidence="4 5">
    <name type="scientific">Polypterus senegalus</name>
    <name type="common">Senegal bichir</name>
    <dbReference type="NCBI Taxonomy" id="55291"/>
    <lineage>
        <taxon>Eukaryota</taxon>
        <taxon>Metazoa</taxon>
        <taxon>Chordata</taxon>
        <taxon>Craniata</taxon>
        <taxon>Vertebrata</taxon>
        <taxon>Euteleostomi</taxon>
        <taxon>Actinopterygii</taxon>
        <taxon>Polypteriformes</taxon>
        <taxon>Polypteridae</taxon>
        <taxon>Polypterus</taxon>
    </lineage>
</organism>
<dbReference type="Proteomes" id="UP000886611">
    <property type="component" value="Unassembled WGS sequence"/>
</dbReference>
<proteinExistence type="inferred from homology"/>
<feature type="non-terminal residue" evidence="4">
    <location>
        <position position="380"/>
    </location>
</feature>
<feature type="non-terminal residue" evidence="4">
    <location>
        <position position="1"/>
    </location>
</feature>
<feature type="domain" description="Protein kinase" evidence="3">
    <location>
        <begin position="101"/>
        <end position="344"/>
    </location>
</feature>
<name>A0A8X7X811_POLSE</name>
<comment type="similarity">
    <text evidence="2">Belongs to the protein kinase superfamily. CAMK Ser/Thr protein kinase family. Tribbles subfamily.</text>
</comment>
<dbReference type="PROSITE" id="PS50011">
    <property type="entry name" value="PROTEIN_KINASE_DOM"/>
    <property type="match status" value="1"/>
</dbReference>
<gene>
    <name evidence="4" type="primary">Trib3</name>
    <name evidence="4" type="ORF">GTO96_0008204</name>
</gene>
<dbReference type="GO" id="GO:0031434">
    <property type="term" value="F:mitogen-activated protein kinase kinase binding"/>
    <property type="evidence" value="ECO:0007669"/>
    <property type="project" value="TreeGrafter"/>
</dbReference>
<dbReference type="GO" id="GO:0004672">
    <property type="term" value="F:protein kinase activity"/>
    <property type="evidence" value="ECO:0007669"/>
    <property type="project" value="InterPro"/>
</dbReference>
<dbReference type="GO" id="GO:0004860">
    <property type="term" value="F:protein kinase inhibitor activity"/>
    <property type="evidence" value="ECO:0007669"/>
    <property type="project" value="UniProtKB-KW"/>
</dbReference>
<evidence type="ECO:0000313" key="5">
    <source>
        <dbReference type="Proteomes" id="UP000886611"/>
    </source>
</evidence>
<dbReference type="PANTHER" id="PTHR22961">
    <property type="entry name" value="SER/THR PROTEIN KINASE-TRB"/>
    <property type="match status" value="1"/>
</dbReference>
<dbReference type="GO" id="GO:0005524">
    <property type="term" value="F:ATP binding"/>
    <property type="evidence" value="ECO:0007669"/>
    <property type="project" value="InterPro"/>
</dbReference>
<dbReference type="GO" id="GO:0005634">
    <property type="term" value="C:nucleus"/>
    <property type="evidence" value="ECO:0007669"/>
    <property type="project" value="TreeGrafter"/>
</dbReference>
<dbReference type="InterPro" id="IPR024104">
    <property type="entry name" value="Tribbles/Ser_Thr_kinase_40"/>
</dbReference>
<evidence type="ECO:0000256" key="1">
    <source>
        <dbReference type="ARBA" id="ARBA00023013"/>
    </source>
</evidence>